<name>A0ABQ6GWQ5_9GAMM</name>
<comment type="caution">
    <text evidence="2">The sequence shown here is derived from an EMBL/GenBank/DDBJ whole genome shotgun (WGS) entry which is preliminary data.</text>
</comment>
<sequence>MKQDKLTIKEQQIYQTLRHSMESYAPLSDSTWQAFCAITQIKLLPKASVIVGLGDIPKSYYYIYRGLVRGYTSNEKGDQYNKNFFSEGMFPGTMTALLTNTPSRFALETIEETELVDINFKEFRQLLLEKDDLKLFQIHYLEQNWLLDKDQREIEIVQQDAAMRYHKFIKQHSELIDRIPQYHIAAHLGITPTQLSRIRKKCSIDQPM</sequence>
<dbReference type="RefSeq" id="WP_284245550.1">
    <property type="nucleotide sequence ID" value="NZ_BSST01000001.1"/>
</dbReference>
<dbReference type="SUPFAM" id="SSF51206">
    <property type="entry name" value="cAMP-binding domain-like"/>
    <property type="match status" value="1"/>
</dbReference>
<dbReference type="InterPro" id="IPR000595">
    <property type="entry name" value="cNMP-bd_dom"/>
</dbReference>
<organism evidence="2 3">
    <name type="scientific">Thalassotalea insulae</name>
    <dbReference type="NCBI Taxonomy" id="2056778"/>
    <lineage>
        <taxon>Bacteria</taxon>
        <taxon>Pseudomonadati</taxon>
        <taxon>Pseudomonadota</taxon>
        <taxon>Gammaproteobacteria</taxon>
        <taxon>Alteromonadales</taxon>
        <taxon>Colwelliaceae</taxon>
        <taxon>Thalassotalea</taxon>
    </lineage>
</organism>
<feature type="domain" description="Cyclic nucleotide-binding" evidence="1">
    <location>
        <begin position="44"/>
        <end position="144"/>
    </location>
</feature>
<dbReference type="Proteomes" id="UP001157186">
    <property type="component" value="Unassembled WGS sequence"/>
</dbReference>
<dbReference type="CDD" id="cd00038">
    <property type="entry name" value="CAP_ED"/>
    <property type="match status" value="1"/>
</dbReference>
<dbReference type="SMART" id="SM00100">
    <property type="entry name" value="cNMP"/>
    <property type="match status" value="1"/>
</dbReference>
<dbReference type="EMBL" id="BSST01000001">
    <property type="protein sequence ID" value="GLX79629.1"/>
    <property type="molecule type" value="Genomic_DNA"/>
</dbReference>
<evidence type="ECO:0000259" key="1">
    <source>
        <dbReference type="PROSITE" id="PS50042"/>
    </source>
</evidence>
<accession>A0ABQ6GWQ5</accession>
<proteinExistence type="predicted"/>
<evidence type="ECO:0000313" key="2">
    <source>
        <dbReference type="EMBL" id="GLX79629.1"/>
    </source>
</evidence>
<dbReference type="Pfam" id="PF00027">
    <property type="entry name" value="cNMP_binding"/>
    <property type="match status" value="1"/>
</dbReference>
<dbReference type="InterPro" id="IPR014710">
    <property type="entry name" value="RmlC-like_jellyroll"/>
</dbReference>
<dbReference type="InterPro" id="IPR018490">
    <property type="entry name" value="cNMP-bd_dom_sf"/>
</dbReference>
<protein>
    <recommendedName>
        <fullName evidence="1">Cyclic nucleotide-binding domain-containing protein</fullName>
    </recommendedName>
</protein>
<evidence type="ECO:0000313" key="3">
    <source>
        <dbReference type="Proteomes" id="UP001157186"/>
    </source>
</evidence>
<dbReference type="Gene3D" id="2.60.120.10">
    <property type="entry name" value="Jelly Rolls"/>
    <property type="match status" value="1"/>
</dbReference>
<keyword evidence="3" id="KW-1185">Reference proteome</keyword>
<reference evidence="2 3" key="1">
    <citation type="submission" date="2023-03" db="EMBL/GenBank/DDBJ databases">
        <title>Draft genome sequence of Thalassotalea insulae KCTC 62186T.</title>
        <authorList>
            <person name="Sawabe T."/>
        </authorList>
    </citation>
    <scope>NUCLEOTIDE SEQUENCE [LARGE SCALE GENOMIC DNA]</scope>
    <source>
        <strain evidence="2 3">KCTC 62186</strain>
    </source>
</reference>
<dbReference type="PROSITE" id="PS50042">
    <property type="entry name" value="CNMP_BINDING_3"/>
    <property type="match status" value="1"/>
</dbReference>
<gene>
    <name evidence="2" type="ORF">tinsulaeT_29690</name>
</gene>